<protein>
    <submittedName>
        <fullName evidence="2">IS982 family transposase</fullName>
    </submittedName>
</protein>
<accession>A0AA95H4N1</accession>
<name>A0AA95H4N1_9GAMM</name>
<sequence length="291" mass="33355">MLTRLFCEIDDFCQGFLPHWKASVLEPPTPRPKRNRPCGLSLSEVMTIWVHYHQSGYHTFKWYYLKHVQVYLKSAFPQLPSYQRFIERVPDVLVPLTRFMQSRCEASRGIAFIDSTPLRVCDNIRIPRHKTFANTAGRGKSSTGWFYGFKLHLVVNDQGGIVSFALSAGNVDDRQPVPTLMKSVVGKVFGDAGYLSRALAQQLAQQGIEWMTSLRKNMKQVVRSTFDQLLLRKRFIIETINDQLKNQSQIEHSRHRSLPHYVAHVIAGLIAYSYQAKKPSLNLNINALAIH</sequence>
<dbReference type="NCBIfam" id="NF033520">
    <property type="entry name" value="transpos_IS982"/>
    <property type="match status" value="1"/>
</dbReference>
<evidence type="ECO:0000313" key="2">
    <source>
        <dbReference type="EMBL" id="WGZ90867.1"/>
    </source>
</evidence>
<dbReference type="EMBL" id="CP124755">
    <property type="protein sequence ID" value="WGZ90867.1"/>
    <property type="molecule type" value="Genomic_DNA"/>
</dbReference>
<dbReference type="AlphaFoldDB" id="A0AA95H4N1"/>
<evidence type="ECO:0000259" key="1">
    <source>
        <dbReference type="Pfam" id="PF13612"/>
    </source>
</evidence>
<organism evidence="2">
    <name type="scientific">Candidatus Thiocaldithrix dubininis</name>
    <dbReference type="NCBI Taxonomy" id="3080823"/>
    <lineage>
        <taxon>Bacteria</taxon>
        <taxon>Pseudomonadati</taxon>
        <taxon>Pseudomonadota</taxon>
        <taxon>Gammaproteobacteria</taxon>
        <taxon>Thiotrichales</taxon>
        <taxon>Thiotrichaceae</taxon>
        <taxon>Candidatus Thiocaldithrix</taxon>
    </lineage>
</organism>
<dbReference type="KEGG" id="tdu:QJT80_00625"/>
<dbReference type="InterPro" id="IPR025668">
    <property type="entry name" value="Tnp_DDE_dom"/>
</dbReference>
<dbReference type="EMBL" id="CP124755">
    <property type="protein sequence ID" value="WGZ90988.1"/>
    <property type="molecule type" value="Genomic_DNA"/>
</dbReference>
<reference evidence="2" key="2">
    <citation type="submission" date="2023-04" db="EMBL/GenBank/DDBJ databases">
        <authorList>
            <person name="Beletskiy A.V."/>
            <person name="Mardanov A.V."/>
            <person name="Ravin N.V."/>
        </authorList>
    </citation>
    <scope>NUCLEOTIDE SEQUENCE</scope>
    <source>
        <strain evidence="2">GKL-01</strain>
    </source>
</reference>
<feature type="domain" description="Transposase DDE" evidence="1">
    <location>
        <begin position="107"/>
        <end position="257"/>
    </location>
</feature>
<evidence type="ECO:0000313" key="3">
    <source>
        <dbReference type="EMBL" id="WGZ90988.1"/>
    </source>
</evidence>
<dbReference type="Proteomes" id="UP001300672">
    <property type="component" value="Chromosome"/>
</dbReference>
<reference evidence="2" key="1">
    <citation type="journal article" date="2023" name="Int. J. Mol. Sci.">
        <title>Metagenomics Revealed a New Genus 'Candidatus Thiocaldithrix dubininis' gen. nov., sp. nov. and a New Species 'Candidatus Thiothrix putei' sp. nov. in the Family Thiotrichaceae, Some Members of Which Have Traits of Both Na+- and H+-Motive Energetics.</title>
        <authorList>
            <person name="Ravin N.V."/>
            <person name="Muntyan M.S."/>
            <person name="Smolyakov D.D."/>
            <person name="Rudenko T.S."/>
            <person name="Beletsky A.V."/>
            <person name="Mardanov A.V."/>
            <person name="Grabovich M.Y."/>
        </authorList>
    </citation>
    <scope>NUCLEOTIDE SEQUENCE</scope>
    <source>
        <strain evidence="2">GKL-01</strain>
    </source>
</reference>
<dbReference type="Pfam" id="PF13612">
    <property type="entry name" value="DDE_Tnp_1_3"/>
    <property type="match status" value="1"/>
</dbReference>
<dbReference type="KEGG" id="tdu:QJT80_00005"/>
<gene>
    <name evidence="2" type="ORF">QJT80_00005</name>
    <name evidence="3" type="ORF">QJT80_00625</name>
</gene>
<proteinExistence type="predicted"/>